<organism evidence="1 2">
    <name type="scientific">Helianthus annuus</name>
    <name type="common">Common sunflower</name>
    <dbReference type="NCBI Taxonomy" id="4232"/>
    <lineage>
        <taxon>Eukaryota</taxon>
        <taxon>Viridiplantae</taxon>
        <taxon>Streptophyta</taxon>
        <taxon>Embryophyta</taxon>
        <taxon>Tracheophyta</taxon>
        <taxon>Spermatophyta</taxon>
        <taxon>Magnoliopsida</taxon>
        <taxon>eudicotyledons</taxon>
        <taxon>Gunneridae</taxon>
        <taxon>Pentapetalae</taxon>
        <taxon>asterids</taxon>
        <taxon>campanulids</taxon>
        <taxon>Asterales</taxon>
        <taxon>Asteraceae</taxon>
        <taxon>Asteroideae</taxon>
        <taxon>Heliantheae alliance</taxon>
        <taxon>Heliantheae</taxon>
        <taxon>Helianthus</taxon>
    </lineage>
</organism>
<dbReference type="EMBL" id="MNCJ02000318">
    <property type="protein sequence ID" value="KAF5816006.1"/>
    <property type="molecule type" value="Genomic_DNA"/>
</dbReference>
<proteinExistence type="predicted"/>
<evidence type="ECO:0000313" key="1">
    <source>
        <dbReference type="EMBL" id="KAF5816006.1"/>
    </source>
</evidence>
<gene>
    <name evidence="1" type="ORF">HanXRQr2_Chr03g0129541</name>
</gene>
<evidence type="ECO:0008006" key="3">
    <source>
        <dbReference type="Google" id="ProtNLM"/>
    </source>
</evidence>
<dbReference type="Gramene" id="mRNA:HanXRQr2_Chr03g0129541">
    <property type="protein sequence ID" value="mRNA:HanXRQr2_Chr03g0129541"/>
    <property type="gene ID" value="HanXRQr2_Chr03g0129541"/>
</dbReference>
<name>A0A9K3NXA6_HELAN</name>
<accession>A0A9K3NXA6</accession>
<protein>
    <recommendedName>
        <fullName evidence="3">Ulp1 protease family, C-terminal catalytic domain-containing protein</fullName>
    </recommendedName>
</protein>
<comment type="caution">
    <text evidence="1">The sequence shown here is derived from an EMBL/GenBank/DDBJ whole genome shotgun (WGS) entry which is preliminary data.</text>
</comment>
<dbReference type="AlphaFoldDB" id="A0A9K3NXA6"/>
<sequence>MDVKESPIQQINDDNFFKKTTPYKVKDVFTKYLKLFNNPKYPQIENALPHRLDFDWKTIYNTVDYGVFVMRHMETWFGVTVEKWDSGFPLTHTAKKACLTRLRKKYAVKLVTSNVNMHRNRIMAEVVEYGMACELG</sequence>
<evidence type="ECO:0000313" key="2">
    <source>
        <dbReference type="Proteomes" id="UP000215914"/>
    </source>
</evidence>
<reference evidence="1" key="2">
    <citation type="submission" date="2020-06" db="EMBL/GenBank/DDBJ databases">
        <title>Helianthus annuus Genome sequencing and assembly Release 2.</title>
        <authorList>
            <person name="Gouzy J."/>
            <person name="Langlade N."/>
            <person name="Munos S."/>
        </authorList>
    </citation>
    <scope>NUCLEOTIDE SEQUENCE</scope>
    <source>
        <tissue evidence="1">Leaves</tissue>
    </source>
</reference>
<keyword evidence="2" id="KW-1185">Reference proteome</keyword>
<dbReference type="Proteomes" id="UP000215914">
    <property type="component" value="Unassembled WGS sequence"/>
</dbReference>
<reference evidence="1" key="1">
    <citation type="journal article" date="2017" name="Nature">
        <title>The sunflower genome provides insights into oil metabolism, flowering and Asterid evolution.</title>
        <authorList>
            <person name="Badouin H."/>
            <person name="Gouzy J."/>
            <person name="Grassa C.J."/>
            <person name="Murat F."/>
            <person name="Staton S.E."/>
            <person name="Cottret L."/>
            <person name="Lelandais-Briere C."/>
            <person name="Owens G.L."/>
            <person name="Carrere S."/>
            <person name="Mayjonade B."/>
            <person name="Legrand L."/>
            <person name="Gill N."/>
            <person name="Kane N.C."/>
            <person name="Bowers J.E."/>
            <person name="Hubner S."/>
            <person name="Bellec A."/>
            <person name="Berard A."/>
            <person name="Berges H."/>
            <person name="Blanchet N."/>
            <person name="Boniface M.C."/>
            <person name="Brunel D."/>
            <person name="Catrice O."/>
            <person name="Chaidir N."/>
            <person name="Claudel C."/>
            <person name="Donnadieu C."/>
            <person name="Faraut T."/>
            <person name="Fievet G."/>
            <person name="Helmstetter N."/>
            <person name="King M."/>
            <person name="Knapp S.J."/>
            <person name="Lai Z."/>
            <person name="Le Paslier M.C."/>
            <person name="Lippi Y."/>
            <person name="Lorenzon L."/>
            <person name="Mandel J.R."/>
            <person name="Marage G."/>
            <person name="Marchand G."/>
            <person name="Marquand E."/>
            <person name="Bret-Mestries E."/>
            <person name="Morien E."/>
            <person name="Nambeesan S."/>
            <person name="Nguyen T."/>
            <person name="Pegot-Espagnet P."/>
            <person name="Pouilly N."/>
            <person name="Raftis F."/>
            <person name="Sallet E."/>
            <person name="Schiex T."/>
            <person name="Thomas J."/>
            <person name="Vandecasteele C."/>
            <person name="Vares D."/>
            <person name="Vear F."/>
            <person name="Vautrin S."/>
            <person name="Crespi M."/>
            <person name="Mangin B."/>
            <person name="Burke J.M."/>
            <person name="Salse J."/>
            <person name="Munos S."/>
            <person name="Vincourt P."/>
            <person name="Rieseberg L.H."/>
            <person name="Langlade N.B."/>
        </authorList>
    </citation>
    <scope>NUCLEOTIDE SEQUENCE</scope>
    <source>
        <tissue evidence="1">Leaves</tissue>
    </source>
</reference>